<dbReference type="STRING" id="240159.A0A4V6APG0"/>
<feature type="compositionally biased region" description="Low complexity" evidence="1">
    <location>
        <begin position="64"/>
        <end position="84"/>
    </location>
</feature>
<reference evidence="3 4" key="1">
    <citation type="submission" date="2019-01" db="EMBL/GenBank/DDBJ databases">
        <title>Genome Assembly of Collichthys lucidus.</title>
        <authorList>
            <person name="Cai M."/>
            <person name="Xiao S."/>
        </authorList>
    </citation>
    <scope>NUCLEOTIDE SEQUENCE [LARGE SCALE GENOMIC DNA]</scope>
    <source>
        <strain evidence="3">JT15FE1705JMU</strain>
        <tissue evidence="3">Muscle</tissue>
    </source>
</reference>
<dbReference type="InterPro" id="IPR036915">
    <property type="entry name" value="Cyclin-like_sf"/>
</dbReference>
<dbReference type="InterPro" id="IPR015030">
    <property type="entry name" value="RB_C"/>
</dbReference>
<dbReference type="AlphaFoldDB" id="A0A4V6APG0"/>
<dbReference type="GO" id="GO:0030154">
    <property type="term" value="P:cell differentiation"/>
    <property type="evidence" value="ECO:0007669"/>
    <property type="project" value="TreeGrafter"/>
</dbReference>
<dbReference type="SUPFAM" id="SSF47954">
    <property type="entry name" value="Cyclin-like"/>
    <property type="match status" value="1"/>
</dbReference>
<keyword evidence="4" id="KW-1185">Reference proteome</keyword>
<dbReference type="InterPro" id="IPR028309">
    <property type="entry name" value="RB_fam"/>
</dbReference>
<dbReference type="GO" id="GO:0000977">
    <property type="term" value="F:RNA polymerase II transcription regulatory region sequence-specific DNA binding"/>
    <property type="evidence" value="ECO:0007669"/>
    <property type="project" value="TreeGrafter"/>
</dbReference>
<organism evidence="3 4">
    <name type="scientific">Collichthys lucidus</name>
    <name type="common">Big head croaker</name>
    <name type="synonym">Sciaena lucida</name>
    <dbReference type="NCBI Taxonomy" id="240159"/>
    <lineage>
        <taxon>Eukaryota</taxon>
        <taxon>Metazoa</taxon>
        <taxon>Chordata</taxon>
        <taxon>Craniata</taxon>
        <taxon>Vertebrata</taxon>
        <taxon>Euteleostomi</taxon>
        <taxon>Actinopterygii</taxon>
        <taxon>Neopterygii</taxon>
        <taxon>Teleostei</taxon>
        <taxon>Neoteleostei</taxon>
        <taxon>Acanthomorphata</taxon>
        <taxon>Eupercaria</taxon>
        <taxon>Sciaenidae</taxon>
        <taxon>Collichthys</taxon>
    </lineage>
</organism>
<dbReference type="InterPro" id="IPR002719">
    <property type="entry name" value="RB_B"/>
</dbReference>
<sequence length="233" mass="25777">MKCYRTQPQASSSVYRSVLILGRRRHSDNNDKQNSSADIMQDPAGGDISPVLIRSSSTLPTPQPGSAPSTPNNTSNKNPSSSVSEAEGERGDLIHFYNHVYIKQMRHFALRYSASSPSAGVDSPPLCPYPTLRTGSPRRMLLSSKHSIYISPHKSGSASTTTTTRDKIYYYICSSPPNRLHEINSMIQTGETPTRKRSMVLEGETSPKRVCPDNHSALFRRLQDVANDRSSSY</sequence>
<accession>A0A4V6APG0</accession>
<dbReference type="SMART" id="SM01369">
    <property type="entry name" value="Rb_C"/>
    <property type="match status" value="1"/>
</dbReference>
<dbReference type="GO" id="GO:2000134">
    <property type="term" value="P:negative regulation of G1/S transition of mitotic cell cycle"/>
    <property type="evidence" value="ECO:0007669"/>
    <property type="project" value="TreeGrafter"/>
</dbReference>
<dbReference type="Proteomes" id="UP000298787">
    <property type="component" value="Chromosome 7"/>
</dbReference>
<evidence type="ECO:0000259" key="2">
    <source>
        <dbReference type="SMART" id="SM01369"/>
    </source>
</evidence>
<proteinExistence type="predicted"/>
<dbReference type="GO" id="GO:0000785">
    <property type="term" value="C:chromatin"/>
    <property type="evidence" value="ECO:0007669"/>
    <property type="project" value="TreeGrafter"/>
</dbReference>
<feature type="region of interest" description="Disordered" evidence="1">
    <location>
        <begin position="23"/>
        <end position="87"/>
    </location>
</feature>
<dbReference type="EMBL" id="CM014084">
    <property type="protein sequence ID" value="TKS72922.1"/>
    <property type="molecule type" value="Genomic_DNA"/>
</dbReference>
<evidence type="ECO:0000313" key="3">
    <source>
        <dbReference type="EMBL" id="TKS72922.1"/>
    </source>
</evidence>
<gene>
    <name evidence="3" type="ORF">D9C73_006999</name>
</gene>
<dbReference type="GO" id="GO:0005634">
    <property type="term" value="C:nucleus"/>
    <property type="evidence" value="ECO:0007669"/>
    <property type="project" value="InterPro"/>
</dbReference>
<name>A0A4V6APG0_COLLU</name>
<dbReference type="Pfam" id="PF01857">
    <property type="entry name" value="RB_B"/>
    <property type="match status" value="1"/>
</dbReference>
<dbReference type="GO" id="GO:0005667">
    <property type="term" value="C:transcription regulator complex"/>
    <property type="evidence" value="ECO:0007669"/>
    <property type="project" value="TreeGrafter"/>
</dbReference>
<protein>
    <submittedName>
        <fullName evidence="3">Retinoblastoma-like protein 2 130 kDa retinoblastoma-associated protein</fullName>
    </submittedName>
</protein>
<dbReference type="GO" id="GO:0006357">
    <property type="term" value="P:regulation of transcription by RNA polymerase II"/>
    <property type="evidence" value="ECO:0007669"/>
    <property type="project" value="InterPro"/>
</dbReference>
<dbReference type="PANTHER" id="PTHR13742">
    <property type="entry name" value="RETINOBLASTOMA-ASSOCIATED PROTEIN RB -RELATED"/>
    <property type="match status" value="1"/>
</dbReference>
<dbReference type="PANTHER" id="PTHR13742:SF8">
    <property type="entry name" value="RETINOBLASTOMA-LIKE PROTEIN 2"/>
    <property type="match status" value="1"/>
</dbReference>
<evidence type="ECO:0000256" key="1">
    <source>
        <dbReference type="SAM" id="MobiDB-lite"/>
    </source>
</evidence>
<feature type="domain" description="Retinoblastoma-associated protein C-terminal" evidence="2">
    <location>
        <begin position="115"/>
        <end position="232"/>
    </location>
</feature>
<dbReference type="Gene3D" id="1.10.472.10">
    <property type="entry name" value="Cyclin-like"/>
    <property type="match status" value="1"/>
</dbReference>
<evidence type="ECO:0000313" key="4">
    <source>
        <dbReference type="Proteomes" id="UP000298787"/>
    </source>
</evidence>